<reference evidence="2" key="1">
    <citation type="submission" date="2020-05" db="EMBL/GenBank/DDBJ databases">
        <authorList>
            <person name="Chiriac C."/>
            <person name="Salcher M."/>
            <person name="Ghai R."/>
            <person name="Kavagutti S V."/>
        </authorList>
    </citation>
    <scope>NUCLEOTIDE SEQUENCE</scope>
</reference>
<feature type="region of interest" description="Disordered" evidence="1">
    <location>
        <begin position="337"/>
        <end position="361"/>
    </location>
</feature>
<proteinExistence type="predicted"/>
<sequence length="396" mass="40524">MGGAPAEHGLDAGGVGVGADRVARTATDDLVRHGATGDPLGRTDHVEDAAADAGADVERHRLAARREVVQRAHVCVGEVLDVDVVADAGAVGGGVVVAEHLDGRPLAERRLHHERDQVERLRPVLADHGVLAGAGRVEVPQVHGAQPVGDAVPAEDPLDHRLGLGVDALGVDRGVLGDRHGGRRAVHRAARGEHDLADVGREHRLDEVDGAGDVVEPVLLGPLHRLADVLVGGEVDDGGDAALAAQVGDQRPVADVAHHQVGAEQGGAVAELQGVEDDHVTSAVAQHADGVRADVAGSAGHEGGHGDLQDGVASGAAAGVDAGVDAVVPRASVRAGVRSVRSPGTTGSSGPVPRGATRWGSSRRWRWPGWCRAAAAAGRLRVPRAVARRRSRSTSR</sequence>
<organism evidence="2">
    <name type="scientific">freshwater metagenome</name>
    <dbReference type="NCBI Taxonomy" id="449393"/>
    <lineage>
        <taxon>unclassified sequences</taxon>
        <taxon>metagenomes</taxon>
        <taxon>ecological metagenomes</taxon>
    </lineage>
</organism>
<name>A0A6J6G0M4_9ZZZZ</name>
<evidence type="ECO:0000256" key="1">
    <source>
        <dbReference type="SAM" id="MobiDB-lite"/>
    </source>
</evidence>
<dbReference type="EMBL" id="CAEZSR010000261">
    <property type="protein sequence ID" value="CAB4594766.1"/>
    <property type="molecule type" value="Genomic_DNA"/>
</dbReference>
<evidence type="ECO:0000313" key="2">
    <source>
        <dbReference type="EMBL" id="CAB4594766.1"/>
    </source>
</evidence>
<gene>
    <name evidence="2" type="ORF">UFOPK1493_03939</name>
</gene>
<dbReference type="AlphaFoldDB" id="A0A6J6G0M4"/>
<protein>
    <submittedName>
        <fullName evidence="2">Unannotated protein</fullName>
    </submittedName>
</protein>
<accession>A0A6J6G0M4</accession>